<proteinExistence type="predicted"/>
<dbReference type="OrthoDB" id="2066617at2"/>
<dbReference type="Pfam" id="PF21821">
    <property type="entry name" value="Dit_like"/>
    <property type="match status" value="1"/>
</dbReference>
<protein>
    <recommendedName>
        <fullName evidence="2">Dit-like phage tail protein N-terminal domain-containing protein</fullName>
    </recommendedName>
</protein>
<organism evidence="3 4">
    <name type="scientific">Parablautia intestinalis</name>
    <dbReference type="NCBI Taxonomy" id="2320100"/>
    <lineage>
        <taxon>Bacteria</taxon>
        <taxon>Bacillati</taxon>
        <taxon>Bacillota</taxon>
        <taxon>Clostridia</taxon>
        <taxon>Lachnospirales</taxon>
        <taxon>Lachnospiraceae</taxon>
        <taxon>Parablautia</taxon>
    </lineage>
</organism>
<evidence type="ECO:0000313" key="4">
    <source>
        <dbReference type="Proteomes" id="UP000280696"/>
    </source>
</evidence>
<gene>
    <name evidence="3" type="ORF">D7V94_13430</name>
</gene>
<sequence>MNLKPCSINGIEFDAQLNESRTYNSEVPEYAVESGYEVSDNISVKPMEIEFTGYLTNTPVTWENHGTGRVESVVAQLENLFFSKRLVTLATRTDTYTNMAITFLKVPKDAENMTSKEIQMRLKKVTVVSSQVTTIPSSYIRGGDTGVNAGTSGTGSRGSGAAQASGSGTSGSSESESKASILYNLTHK</sequence>
<dbReference type="Proteomes" id="UP000280696">
    <property type="component" value="Unassembled WGS sequence"/>
</dbReference>
<dbReference type="AlphaFoldDB" id="A0A3A9AFK9"/>
<evidence type="ECO:0000256" key="1">
    <source>
        <dbReference type="SAM" id="MobiDB-lite"/>
    </source>
</evidence>
<feature type="domain" description="Dit-like phage tail protein N-terminal" evidence="2">
    <location>
        <begin position="13"/>
        <end position="136"/>
    </location>
</feature>
<evidence type="ECO:0000259" key="2">
    <source>
        <dbReference type="Pfam" id="PF21821"/>
    </source>
</evidence>
<dbReference type="InterPro" id="IPR048494">
    <property type="entry name" value="Dit-like_N"/>
</dbReference>
<feature type="region of interest" description="Disordered" evidence="1">
    <location>
        <begin position="139"/>
        <end position="188"/>
    </location>
</feature>
<evidence type="ECO:0000313" key="3">
    <source>
        <dbReference type="EMBL" id="RKI90430.1"/>
    </source>
</evidence>
<accession>A0A3A9AFK9</accession>
<dbReference type="RefSeq" id="WP_120470608.1">
    <property type="nucleotide sequence ID" value="NZ_RAYQ01000014.1"/>
</dbReference>
<feature type="compositionally biased region" description="Low complexity" evidence="1">
    <location>
        <begin position="159"/>
        <end position="180"/>
    </location>
</feature>
<reference evidence="3 4" key="1">
    <citation type="submission" date="2018-09" db="EMBL/GenBank/DDBJ databases">
        <title>Murine metabolic-syndrome-specific gut microbial biobank.</title>
        <authorList>
            <person name="Liu C."/>
        </authorList>
    </citation>
    <scope>NUCLEOTIDE SEQUENCE [LARGE SCALE GENOMIC DNA]</scope>
    <source>
        <strain evidence="3 4">0.1xD8-82</strain>
    </source>
</reference>
<dbReference type="EMBL" id="RAYQ01000014">
    <property type="protein sequence ID" value="RKI90430.1"/>
    <property type="molecule type" value="Genomic_DNA"/>
</dbReference>
<keyword evidence="4" id="KW-1185">Reference proteome</keyword>
<name>A0A3A9AFK9_9FIRM</name>
<comment type="caution">
    <text evidence="3">The sequence shown here is derived from an EMBL/GenBank/DDBJ whole genome shotgun (WGS) entry which is preliminary data.</text>
</comment>